<proteinExistence type="inferred from homology"/>
<evidence type="ECO:0000256" key="4">
    <source>
        <dbReference type="ARBA" id="ARBA00022692"/>
    </source>
</evidence>
<dbReference type="HAMAP" id="MF_00422">
    <property type="entry name" value="SecE"/>
    <property type="match status" value="1"/>
</dbReference>
<feature type="transmembrane region" description="Helical" evidence="9">
    <location>
        <begin position="29"/>
        <end position="55"/>
    </location>
</feature>
<sequence length="61" mass="6862">MDKVVNFLKDVKTELSKVNWPTRKQTTQYTLIVVGISLFLAVFLGLVDLGLGTLLKELILK</sequence>
<dbReference type="Pfam" id="PF00584">
    <property type="entry name" value="SecE"/>
    <property type="match status" value="1"/>
</dbReference>
<evidence type="ECO:0000313" key="10">
    <source>
        <dbReference type="EMBL" id="OGN25970.1"/>
    </source>
</evidence>
<dbReference type="PROSITE" id="PS01067">
    <property type="entry name" value="SECE_SEC61G"/>
    <property type="match status" value="1"/>
</dbReference>
<keyword evidence="6 9" id="KW-1133">Transmembrane helix</keyword>
<dbReference type="InterPro" id="IPR038379">
    <property type="entry name" value="SecE_sf"/>
</dbReference>
<evidence type="ECO:0000256" key="6">
    <source>
        <dbReference type="ARBA" id="ARBA00022989"/>
    </source>
</evidence>
<keyword evidence="7 9" id="KW-0811">Translocation</keyword>
<dbReference type="GO" id="GO:0009306">
    <property type="term" value="P:protein secretion"/>
    <property type="evidence" value="ECO:0007669"/>
    <property type="project" value="UniProtKB-UniRule"/>
</dbReference>
<dbReference type="PANTHER" id="PTHR33910:SF1">
    <property type="entry name" value="PROTEIN TRANSLOCASE SUBUNIT SECE"/>
    <property type="match status" value="1"/>
</dbReference>
<comment type="caution">
    <text evidence="10">The sequence shown here is derived from an EMBL/GenBank/DDBJ whole genome shotgun (WGS) entry which is preliminary data.</text>
</comment>
<name>A0A1F8GLV8_9BACT</name>
<comment type="similarity">
    <text evidence="9">Belongs to the SecE/SEC61-gamma family.</text>
</comment>
<keyword evidence="8 9" id="KW-0472">Membrane</keyword>
<dbReference type="GO" id="GO:0008320">
    <property type="term" value="F:protein transmembrane transporter activity"/>
    <property type="evidence" value="ECO:0007669"/>
    <property type="project" value="UniProtKB-UniRule"/>
</dbReference>
<dbReference type="GO" id="GO:0006605">
    <property type="term" value="P:protein targeting"/>
    <property type="evidence" value="ECO:0007669"/>
    <property type="project" value="UniProtKB-UniRule"/>
</dbReference>
<reference evidence="10 11" key="1">
    <citation type="journal article" date="2016" name="Nat. Commun.">
        <title>Thousands of microbial genomes shed light on interconnected biogeochemical processes in an aquifer system.</title>
        <authorList>
            <person name="Anantharaman K."/>
            <person name="Brown C.T."/>
            <person name="Hug L.A."/>
            <person name="Sharon I."/>
            <person name="Castelle C.J."/>
            <person name="Probst A.J."/>
            <person name="Thomas B.C."/>
            <person name="Singh A."/>
            <person name="Wilkins M.J."/>
            <person name="Karaoz U."/>
            <person name="Brodie E.L."/>
            <person name="Williams K.H."/>
            <person name="Hubbard S.S."/>
            <person name="Banfield J.F."/>
        </authorList>
    </citation>
    <scope>NUCLEOTIDE SEQUENCE [LARGE SCALE GENOMIC DNA]</scope>
</reference>
<evidence type="ECO:0000313" key="11">
    <source>
        <dbReference type="Proteomes" id="UP000178256"/>
    </source>
</evidence>
<dbReference type="Proteomes" id="UP000178256">
    <property type="component" value="Unassembled WGS sequence"/>
</dbReference>
<gene>
    <name evidence="9" type="primary">secE</name>
    <name evidence="10" type="ORF">A2925_04540</name>
</gene>
<dbReference type="STRING" id="1802697.A2925_04540"/>
<keyword evidence="4 9" id="KW-0812">Transmembrane</keyword>
<comment type="subunit">
    <text evidence="9">Component of the Sec protein translocase complex. Heterotrimer consisting of SecY, SecE and SecG subunits. The heterotrimers can form oligomers, although 1 heterotrimer is thought to be able to translocate proteins. Interacts with the ribosome. Interacts with SecDF, and other proteins may be involved. Interacts with SecA.</text>
</comment>
<evidence type="ECO:0000256" key="2">
    <source>
        <dbReference type="ARBA" id="ARBA00022448"/>
    </source>
</evidence>
<dbReference type="InterPro" id="IPR001901">
    <property type="entry name" value="Translocase_SecE/Sec61-g"/>
</dbReference>
<evidence type="ECO:0000256" key="7">
    <source>
        <dbReference type="ARBA" id="ARBA00023010"/>
    </source>
</evidence>
<dbReference type="GO" id="GO:0005886">
    <property type="term" value="C:plasma membrane"/>
    <property type="evidence" value="ECO:0007669"/>
    <property type="project" value="UniProtKB-SubCell"/>
</dbReference>
<dbReference type="NCBIfam" id="TIGR00964">
    <property type="entry name" value="secE_bact"/>
    <property type="match status" value="1"/>
</dbReference>
<dbReference type="InterPro" id="IPR005807">
    <property type="entry name" value="SecE_bac"/>
</dbReference>
<dbReference type="GO" id="GO:0043952">
    <property type="term" value="P:protein transport by the Sec complex"/>
    <property type="evidence" value="ECO:0007669"/>
    <property type="project" value="UniProtKB-UniRule"/>
</dbReference>
<organism evidence="10 11">
    <name type="scientific">Candidatus Yanofskybacteria bacterium RIFCSPLOWO2_01_FULL_44_22</name>
    <dbReference type="NCBI Taxonomy" id="1802697"/>
    <lineage>
        <taxon>Bacteria</taxon>
        <taxon>Candidatus Yanofskyibacteriota</taxon>
    </lineage>
</organism>
<keyword evidence="2 9" id="KW-0813">Transport</keyword>
<keyword evidence="5 9" id="KW-0653">Protein transport</keyword>
<dbReference type="PANTHER" id="PTHR33910">
    <property type="entry name" value="PROTEIN TRANSLOCASE SUBUNIT SECE"/>
    <property type="match status" value="1"/>
</dbReference>
<keyword evidence="3 9" id="KW-1003">Cell membrane</keyword>
<comment type="function">
    <text evidence="9">Essential subunit of the Sec protein translocation channel SecYEG. Clamps together the 2 halves of SecY. May contact the channel plug during translocation.</text>
</comment>
<evidence type="ECO:0000256" key="5">
    <source>
        <dbReference type="ARBA" id="ARBA00022927"/>
    </source>
</evidence>
<dbReference type="GO" id="GO:0065002">
    <property type="term" value="P:intracellular protein transmembrane transport"/>
    <property type="evidence" value="ECO:0007669"/>
    <property type="project" value="UniProtKB-UniRule"/>
</dbReference>
<protein>
    <recommendedName>
        <fullName evidence="9">Protein translocase subunit SecE</fullName>
    </recommendedName>
</protein>
<evidence type="ECO:0000256" key="8">
    <source>
        <dbReference type="ARBA" id="ARBA00023136"/>
    </source>
</evidence>
<dbReference type="Gene3D" id="1.20.5.1030">
    <property type="entry name" value="Preprotein translocase secy subunit"/>
    <property type="match status" value="1"/>
</dbReference>
<evidence type="ECO:0000256" key="1">
    <source>
        <dbReference type="ARBA" id="ARBA00004370"/>
    </source>
</evidence>
<dbReference type="EMBL" id="MGKL01000011">
    <property type="protein sequence ID" value="OGN25970.1"/>
    <property type="molecule type" value="Genomic_DNA"/>
</dbReference>
<comment type="subcellular location">
    <subcellularLocation>
        <location evidence="9">Cell membrane</location>
        <topology evidence="9">Single-pass membrane protein</topology>
    </subcellularLocation>
    <subcellularLocation>
        <location evidence="1">Membrane</location>
    </subcellularLocation>
</comment>
<evidence type="ECO:0000256" key="9">
    <source>
        <dbReference type="HAMAP-Rule" id="MF_00422"/>
    </source>
</evidence>
<dbReference type="AlphaFoldDB" id="A0A1F8GLV8"/>
<evidence type="ECO:0000256" key="3">
    <source>
        <dbReference type="ARBA" id="ARBA00022475"/>
    </source>
</evidence>
<accession>A0A1F8GLV8</accession>